<keyword evidence="1" id="KW-1133">Transmembrane helix</keyword>
<dbReference type="PANTHER" id="PTHR31605">
    <property type="entry name" value="GLYCEROL-3-PHOSPHATE O-ACYLTRANSFERASE 1"/>
    <property type="match status" value="1"/>
</dbReference>
<sequence>MRQIGYYFFKYWISLGLFFYFKKIRITGLDDMPSNKPTLLLSNHQNALLDVLLIAAKSNLKPWYLTRSDVFKNKLFSPLFYFLQMLPIYRMRDGKDTLAKNEAIFNRCGDLLADRQTLLIFPEANHNLKRRVRPLSKGFTRIIFKALEKNPELDINLVPVGQNYKSAASFPDSAALCFGKPIAVQDLLEENTNKTVSQIKLTVTKQLKQLTTHIDSETGYDYILTALKNEGIDFLNPELANNSIKNLDAKGFLKTEAKHQVLNKIMKWIFVLFNFPLVFVWRTFVKPKVPEPEFMSTFRFAFSMIAYPICYLFFLVALANVYSIKKACLIIVLHAFCNILFVKFALTSSVQRK</sequence>
<evidence type="ECO:0000259" key="2">
    <source>
        <dbReference type="SMART" id="SM00563"/>
    </source>
</evidence>
<dbReference type="PANTHER" id="PTHR31605:SF0">
    <property type="entry name" value="GLYCEROL-3-PHOSPHATE O-ACYLTRANSFERASE 1"/>
    <property type="match status" value="1"/>
</dbReference>
<evidence type="ECO:0000313" key="3">
    <source>
        <dbReference type="EMBL" id="MFD2585847.1"/>
    </source>
</evidence>
<dbReference type="RefSeq" id="WP_377765369.1">
    <property type="nucleotide sequence ID" value="NZ_JBHULB010000006.1"/>
</dbReference>
<feature type="transmembrane region" description="Helical" evidence="1">
    <location>
        <begin position="268"/>
        <end position="285"/>
    </location>
</feature>
<feature type="transmembrane region" description="Helical" evidence="1">
    <location>
        <begin position="297"/>
        <end position="320"/>
    </location>
</feature>
<dbReference type="InterPro" id="IPR052744">
    <property type="entry name" value="GPAT/DAPAT"/>
</dbReference>
<comment type="caution">
    <text evidence="3">The sequence shown here is derived from an EMBL/GenBank/DDBJ whole genome shotgun (WGS) entry which is preliminary data.</text>
</comment>
<keyword evidence="1" id="KW-0812">Transmembrane</keyword>
<evidence type="ECO:0000313" key="4">
    <source>
        <dbReference type="Proteomes" id="UP001597526"/>
    </source>
</evidence>
<name>A0ABW5MRI0_9FLAO</name>
<dbReference type="InterPro" id="IPR002123">
    <property type="entry name" value="Plipid/glycerol_acylTrfase"/>
</dbReference>
<dbReference type="SUPFAM" id="SSF69593">
    <property type="entry name" value="Glycerol-3-phosphate (1)-acyltransferase"/>
    <property type="match status" value="1"/>
</dbReference>
<gene>
    <name evidence="3" type="ORF">ACFSQJ_02825</name>
</gene>
<dbReference type="SMART" id="SM00563">
    <property type="entry name" value="PlsC"/>
    <property type="match status" value="1"/>
</dbReference>
<reference evidence="4" key="1">
    <citation type="journal article" date="2019" name="Int. J. Syst. Evol. Microbiol.">
        <title>The Global Catalogue of Microorganisms (GCM) 10K type strain sequencing project: providing services to taxonomists for standard genome sequencing and annotation.</title>
        <authorList>
            <consortium name="The Broad Institute Genomics Platform"/>
            <consortium name="The Broad Institute Genome Sequencing Center for Infectious Disease"/>
            <person name="Wu L."/>
            <person name="Ma J."/>
        </authorList>
    </citation>
    <scope>NUCLEOTIDE SEQUENCE [LARGE SCALE GENOMIC DNA]</scope>
    <source>
        <strain evidence="4">KCTC 52368</strain>
    </source>
</reference>
<keyword evidence="3" id="KW-0808">Transferase</keyword>
<feature type="transmembrane region" description="Helical" evidence="1">
    <location>
        <begin position="6"/>
        <end position="22"/>
    </location>
</feature>
<dbReference type="Pfam" id="PF01553">
    <property type="entry name" value="Acyltransferase"/>
    <property type="match status" value="1"/>
</dbReference>
<evidence type="ECO:0000256" key="1">
    <source>
        <dbReference type="SAM" id="Phobius"/>
    </source>
</evidence>
<proteinExistence type="predicted"/>
<organism evidence="3 4">
    <name type="scientific">Croceitalea marina</name>
    <dbReference type="NCBI Taxonomy" id="1775166"/>
    <lineage>
        <taxon>Bacteria</taxon>
        <taxon>Pseudomonadati</taxon>
        <taxon>Bacteroidota</taxon>
        <taxon>Flavobacteriia</taxon>
        <taxon>Flavobacteriales</taxon>
        <taxon>Flavobacteriaceae</taxon>
        <taxon>Croceitalea</taxon>
    </lineage>
</organism>
<dbReference type="Proteomes" id="UP001597526">
    <property type="component" value="Unassembled WGS sequence"/>
</dbReference>
<protein>
    <submittedName>
        <fullName evidence="3">1-acyl-sn-glycerol-3-phosphate acyltransferase</fullName>
    </submittedName>
</protein>
<keyword evidence="1" id="KW-0472">Membrane</keyword>
<dbReference type="GO" id="GO:0016746">
    <property type="term" value="F:acyltransferase activity"/>
    <property type="evidence" value="ECO:0007669"/>
    <property type="project" value="UniProtKB-KW"/>
</dbReference>
<keyword evidence="4" id="KW-1185">Reference proteome</keyword>
<keyword evidence="3" id="KW-0012">Acyltransferase</keyword>
<accession>A0ABW5MRI0</accession>
<feature type="transmembrane region" description="Helical" evidence="1">
    <location>
        <begin position="327"/>
        <end position="346"/>
    </location>
</feature>
<feature type="domain" description="Phospholipid/glycerol acyltransferase" evidence="2">
    <location>
        <begin position="38"/>
        <end position="165"/>
    </location>
</feature>
<dbReference type="EMBL" id="JBHULB010000006">
    <property type="protein sequence ID" value="MFD2585847.1"/>
    <property type="molecule type" value="Genomic_DNA"/>
</dbReference>